<gene>
    <name evidence="2" type="ORF">Glove_89g85</name>
</gene>
<evidence type="ECO:0000313" key="2">
    <source>
        <dbReference type="EMBL" id="RHZ83654.1"/>
    </source>
</evidence>
<dbReference type="EMBL" id="PQFF01000085">
    <property type="protein sequence ID" value="RHZ83654.1"/>
    <property type="molecule type" value="Genomic_DNA"/>
</dbReference>
<keyword evidence="3" id="KW-1185">Reference proteome</keyword>
<accession>A0A397JEN9</accession>
<protein>
    <submittedName>
        <fullName evidence="2">Uncharacterized protein</fullName>
    </submittedName>
</protein>
<comment type="caution">
    <text evidence="2">The sequence shown here is derived from an EMBL/GenBank/DDBJ whole genome shotgun (WGS) entry which is preliminary data.</text>
</comment>
<dbReference type="OrthoDB" id="2345088at2759"/>
<dbReference type="Proteomes" id="UP000266861">
    <property type="component" value="Unassembled WGS sequence"/>
</dbReference>
<proteinExistence type="predicted"/>
<name>A0A397JEN9_9GLOM</name>
<sequence>MYIRDYVKTLLMTHAIKEIFSIYKEQDSNGVLIDLRLNSFFFKKLSKLIAKSYLIEMDTMTESLVSKIHCEINDLKSSEPNDLIMTAVLGVIHHTLSIKAFSLEYQNSLLNISTIERTYLNSFVHLCFDAFLWYIANVYYEYEEITLKKHVNRNYADKYQLIYVEGSRPVTRNNKEINDLKKITSNLKMFAEIVKDIVKNRRYLPRMYRLNELSLNMQSELDLLKQENVRLTARIAELEQIAKEKNKLETTKLSQTENAKLKNEIVKLK</sequence>
<organism evidence="2 3">
    <name type="scientific">Diversispora epigaea</name>
    <dbReference type="NCBI Taxonomy" id="1348612"/>
    <lineage>
        <taxon>Eukaryota</taxon>
        <taxon>Fungi</taxon>
        <taxon>Fungi incertae sedis</taxon>
        <taxon>Mucoromycota</taxon>
        <taxon>Glomeromycotina</taxon>
        <taxon>Glomeromycetes</taxon>
        <taxon>Diversisporales</taxon>
        <taxon>Diversisporaceae</taxon>
        <taxon>Diversispora</taxon>
    </lineage>
</organism>
<keyword evidence="1" id="KW-0175">Coiled coil</keyword>
<evidence type="ECO:0000313" key="3">
    <source>
        <dbReference type="Proteomes" id="UP000266861"/>
    </source>
</evidence>
<evidence type="ECO:0000256" key="1">
    <source>
        <dbReference type="SAM" id="Coils"/>
    </source>
</evidence>
<feature type="coiled-coil region" evidence="1">
    <location>
        <begin position="214"/>
        <end position="258"/>
    </location>
</feature>
<reference evidence="2 3" key="1">
    <citation type="submission" date="2018-08" db="EMBL/GenBank/DDBJ databases">
        <title>Genome and evolution of the arbuscular mycorrhizal fungus Diversispora epigaea (formerly Glomus versiforme) and its bacterial endosymbionts.</title>
        <authorList>
            <person name="Sun X."/>
            <person name="Fei Z."/>
            <person name="Harrison M."/>
        </authorList>
    </citation>
    <scope>NUCLEOTIDE SEQUENCE [LARGE SCALE GENOMIC DNA]</scope>
    <source>
        <strain evidence="2 3">IT104</strain>
    </source>
</reference>
<dbReference type="AlphaFoldDB" id="A0A397JEN9"/>